<dbReference type="InterPro" id="IPR024194">
    <property type="entry name" value="Ac/AlaTfrase_AlgI/DltB"/>
</dbReference>
<keyword evidence="8 12" id="KW-1133">Transmembrane helix</keyword>
<feature type="transmembrane region" description="Helical" evidence="12">
    <location>
        <begin position="442"/>
        <end position="462"/>
    </location>
</feature>
<dbReference type="Pfam" id="PF03062">
    <property type="entry name" value="MBOAT"/>
    <property type="match status" value="1"/>
</dbReference>
<dbReference type="InterPro" id="IPR004299">
    <property type="entry name" value="MBOAT_fam"/>
</dbReference>
<evidence type="ECO:0000256" key="6">
    <source>
        <dbReference type="ARBA" id="ARBA00022692"/>
    </source>
</evidence>
<evidence type="ECO:0000256" key="10">
    <source>
        <dbReference type="ARBA" id="ARBA00023315"/>
    </source>
</evidence>
<evidence type="ECO:0000256" key="3">
    <source>
        <dbReference type="ARBA" id="ARBA00010323"/>
    </source>
</evidence>
<dbReference type="OrthoDB" id="139172at2"/>
<proteinExistence type="inferred from homology"/>
<feature type="transmembrane region" description="Helical" evidence="12">
    <location>
        <begin position="322"/>
        <end position="351"/>
    </location>
</feature>
<reference evidence="13 14" key="1">
    <citation type="submission" date="2017-03" db="EMBL/GenBank/DDBJ databases">
        <title>Complete genome sequence of Candidatus 'Thiodictyon syntrophicum' sp. nov. strain Cad16T, a photolithoautotroph purple sulfur bacterium isolated from an alpine meromictic lake.</title>
        <authorList>
            <person name="Luedin S.M."/>
            <person name="Pothier J.F."/>
            <person name="Danza F."/>
            <person name="Storelli N."/>
            <person name="Wittwer M."/>
            <person name="Tonolla M."/>
        </authorList>
    </citation>
    <scope>NUCLEOTIDE SEQUENCE [LARGE SCALE GENOMIC DNA]</scope>
    <source>
        <strain evidence="13 14">Cad16T</strain>
    </source>
</reference>
<dbReference type="KEGG" id="tsy:THSYN_26010"/>
<dbReference type="Proteomes" id="UP000232638">
    <property type="component" value="Chromosome"/>
</dbReference>
<feature type="transmembrane region" description="Helical" evidence="12">
    <location>
        <begin position="409"/>
        <end position="430"/>
    </location>
</feature>
<dbReference type="EC" id="2.3.1.-" evidence="11"/>
<keyword evidence="10 11" id="KW-0012">Acyltransferase</keyword>
<keyword evidence="9 11" id="KW-0472">Membrane</keyword>
<keyword evidence="6 11" id="KW-0812">Transmembrane</keyword>
<evidence type="ECO:0000256" key="4">
    <source>
        <dbReference type="ARBA" id="ARBA00022475"/>
    </source>
</evidence>
<dbReference type="AlphaFoldDB" id="A0A2K8UEP8"/>
<evidence type="ECO:0000256" key="2">
    <source>
        <dbReference type="ARBA" id="ARBA00005182"/>
    </source>
</evidence>
<evidence type="ECO:0000256" key="12">
    <source>
        <dbReference type="SAM" id="Phobius"/>
    </source>
</evidence>
<dbReference type="PIRSF" id="PIRSF500217">
    <property type="entry name" value="AlgI"/>
    <property type="match status" value="1"/>
</dbReference>
<dbReference type="PANTHER" id="PTHR13285">
    <property type="entry name" value="ACYLTRANSFERASE"/>
    <property type="match status" value="1"/>
</dbReference>
<feature type="transmembrane region" description="Helical" evidence="12">
    <location>
        <begin position="191"/>
        <end position="208"/>
    </location>
</feature>
<comment type="subcellular location">
    <subcellularLocation>
        <location evidence="11">Cell inner membrane</location>
    </subcellularLocation>
    <subcellularLocation>
        <location evidence="1">Cell membrane</location>
        <topology evidence="1">Multi-pass membrane protein</topology>
    </subcellularLocation>
</comment>
<evidence type="ECO:0000313" key="13">
    <source>
        <dbReference type="EMBL" id="AUB84048.1"/>
    </source>
</evidence>
<feature type="transmembrane region" description="Helical" evidence="12">
    <location>
        <begin position="120"/>
        <end position="138"/>
    </location>
</feature>
<feature type="transmembrane region" description="Helical" evidence="12">
    <location>
        <begin position="53"/>
        <end position="69"/>
    </location>
</feature>
<sequence length="525" mass="58410">MLFNSYEFILAFLPVTLVLFYWIGAGGRTQLALGWLVAASLFFYAWWNPIYLGLLMASLVVNFGLGRLLTPAATGQRRRRWLLGIGIALNLGLLGWFKYANFFVATVNQAAGTGWTLESILLPLGISFYTFQKIAYLVDSYRGEVYEHGFLHYCLFVTFFPQLIAGPIVHHKEMLPQFCDPGIFRFSHEKLAVGLTLFAIGLFKKVVLADGMAGYASPAFAAAAQGTSLSFSEAWGGAWAYTLQLYFDFSGYSDMAVGLARMFGMRLPMNFHSPYKAVNIIDFWRRWHITLSRFLRDYLYIPLGGNSGVGARRYLNLMATMLIGGLWHGAGWTFVLWGALHGSYLVINHLWHAIRRRLGLTIGSGGRLGRISARLITLIAVAVAWVLFRAADLETARSMLSSMAGLNGIGLPGGLAAPVEALAPWLIPALGLNFGGTFPHELVYWPAGLPWIGLLLVIALIAPNSNQLLRRYDPVLPPERLPLELGAWVWPTWRPALGYALVTTVALIWSLTWMTSVSEFLYFQF</sequence>
<evidence type="ECO:0000256" key="11">
    <source>
        <dbReference type="PIRNR" id="PIRNR016636"/>
    </source>
</evidence>
<protein>
    <recommendedName>
        <fullName evidence="11">Probable alginate O-acetylase</fullName>
        <ecNumber evidence="11">2.3.1.-</ecNumber>
    </recommendedName>
</protein>
<gene>
    <name evidence="13" type="ORF">THSYN_26010</name>
</gene>
<evidence type="ECO:0000256" key="9">
    <source>
        <dbReference type="ARBA" id="ARBA00023136"/>
    </source>
</evidence>
<keyword evidence="4 11" id="KW-1003">Cell membrane</keyword>
<accession>A0A2K8UEP8</accession>
<keyword evidence="7 11" id="KW-0016">Alginate biosynthesis</keyword>
<dbReference type="GO" id="GO:0016746">
    <property type="term" value="F:acyltransferase activity"/>
    <property type="evidence" value="ECO:0007669"/>
    <property type="project" value="UniProtKB-KW"/>
</dbReference>
<evidence type="ECO:0000256" key="5">
    <source>
        <dbReference type="ARBA" id="ARBA00022679"/>
    </source>
</evidence>
<feature type="transmembrane region" description="Helical" evidence="12">
    <location>
        <begin position="150"/>
        <end position="171"/>
    </location>
</feature>
<evidence type="ECO:0000256" key="7">
    <source>
        <dbReference type="ARBA" id="ARBA00022841"/>
    </source>
</evidence>
<evidence type="ECO:0000313" key="14">
    <source>
        <dbReference type="Proteomes" id="UP000232638"/>
    </source>
</evidence>
<dbReference type="GO" id="GO:0042121">
    <property type="term" value="P:alginic acid biosynthetic process"/>
    <property type="evidence" value="ECO:0007669"/>
    <property type="project" value="UniProtKB-UniRule"/>
</dbReference>
<keyword evidence="5 11" id="KW-0808">Transferase</keyword>
<dbReference type="GO" id="GO:0005886">
    <property type="term" value="C:plasma membrane"/>
    <property type="evidence" value="ECO:0007669"/>
    <property type="project" value="UniProtKB-SubCell"/>
</dbReference>
<keyword evidence="11" id="KW-0997">Cell inner membrane</keyword>
<comment type="pathway">
    <text evidence="2 11">Glycan biosynthesis; alginate biosynthesis.</text>
</comment>
<feature type="transmembrane region" description="Helical" evidence="12">
    <location>
        <begin position="6"/>
        <end position="24"/>
    </location>
</feature>
<name>A0A2K8UEP8_9GAMM</name>
<feature type="transmembrane region" description="Helical" evidence="12">
    <location>
        <begin position="371"/>
        <end position="388"/>
    </location>
</feature>
<feature type="transmembrane region" description="Helical" evidence="12">
    <location>
        <begin position="81"/>
        <end position="100"/>
    </location>
</feature>
<dbReference type="PIRSF" id="PIRSF016636">
    <property type="entry name" value="AlgI_DltB"/>
    <property type="match status" value="1"/>
</dbReference>
<dbReference type="PANTHER" id="PTHR13285:SF23">
    <property type="entry name" value="TEICHOIC ACID D-ALANYLTRANSFERASE"/>
    <property type="match status" value="1"/>
</dbReference>
<keyword evidence="14" id="KW-1185">Reference proteome</keyword>
<evidence type="ECO:0000256" key="8">
    <source>
        <dbReference type="ARBA" id="ARBA00022989"/>
    </source>
</evidence>
<comment type="similarity">
    <text evidence="3 11">Belongs to the membrane-bound acyltransferase family.</text>
</comment>
<dbReference type="RefSeq" id="WP_100921717.1">
    <property type="nucleotide sequence ID" value="NZ_CP020370.1"/>
</dbReference>
<organism evidence="13 14">
    <name type="scientific">Candidatus Thiodictyon syntrophicum</name>
    <dbReference type="NCBI Taxonomy" id="1166950"/>
    <lineage>
        <taxon>Bacteria</taxon>
        <taxon>Pseudomonadati</taxon>
        <taxon>Pseudomonadota</taxon>
        <taxon>Gammaproteobacteria</taxon>
        <taxon>Chromatiales</taxon>
        <taxon>Chromatiaceae</taxon>
        <taxon>Thiodictyon</taxon>
    </lineage>
</organism>
<dbReference type="UniPathway" id="UPA00286"/>
<feature type="transmembrane region" description="Helical" evidence="12">
    <location>
        <begin position="496"/>
        <end position="515"/>
    </location>
</feature>
<dbReference type="EMBL" id="CP020370">
    <property type="protein sequence ID" value="AUB84048.1"/>
    <property type="molecule type" value="Genomic_DNA"/>
</dbReference>
<dbReference type="InterPro" id="IPR028362">
    <property type="entry name" value="AlgI"/>
</dbReference>
<evidence type="ECO:0000256" key="1">
    <source>
        <dbReference type="ARBA" id="ARBA00004651"/>
    </source>
</evidence>
<dbReference type="InterPro" id="IPR051085">
    <property type="entry name" value="MB_O-acyltransferase"/>
</dbReference>